<dbReference type="Pfam" id="PF00227">
    <property type="entry name" value="Proteasome"/>
    <property type="match status" value="1"/>
</dbReference>
<evidence type="ECO:0000256" key="6">
    <source>
        <dbReference type="ARBA" id="ARBA00022698"/>
    </source>
</evidence>
<evidence type="ECO:0000256" key="8">
    <source>
        <dbReference type="ARBA" id="ARBA00022942"/>
    </source>
</evidence>
<dbReference type="GO" id="GO:0051603">
    <property type="term" value="P:proteolysis involved in protein catabolic process"/>
    <property type="evidence" value="ECO:0007669"/>
    <property type="project" value="InterPro"/>
</dbReference>
<keyword evidence="13" id="KW-1185">Reference proteome</keyword>
<evidence type="ECO:0000256" key="4">
    <source>
        <dbReference type="ARBA" id="ARBA00022490"/>
    </source>
</evidence>
<feature type="chain" id="PRO_5021220203" description="proteasome endopeptidase complex" evidence="10">
    <location>
        <begin position="34"/>
        <end position="254"/>
    </location>
</feature>
<dbReference type="GO" id="GO:0005634">
    <property type="term" value="C:nucleus"/>
    <property type="evidence" value="ECO:0007669"/>
    <property type="project" value="UniProtKB-SubCell"/>
</dbReference>
<organism evidence="12 13">
    <name type="scientific">Lates calcarifer</name>
    <name type="common">Barramundi</name>
    <name type="synonym">Holocentrus calcarifer</name>
    <dbReference type="NCBI Taxonomy" id="8187"/>
    <lineage>
        <taxon>Eukaryota</taxon>
        <taxon>Metazoa</taxon>
        <taxon>Chordata</taxon>
        <taxon>Craniata</taxon>
        <taxon>Vertebrata</taxon>
        <taxon>Euteleostomi</taxon>
        <taxon>Actinopterygii</taxon>
        <taxon>Neopterygii</taxon>
        <taxon>Teleostei</taxon>
        <taxon>Neoteleostei</taxon>
        <taxon>Acanthomorphata</taxon>
        <taxon>Carangaria</taxon>
        <taxon>Carangaria incertae sedis</taxon>
        <taxon>Centropomidae</taxon>
        <taxon>Lates</taxon>
    </lineage>
</organism>
<dbReference type="AlphaFoldDB" id="A0A4W6F361"/>
<reference evidence="12" key="3">
    <citation type="submission" date="2025-09" db="UniProtKB">
        <authorList>
            <consortium name="Ensembl"/>
        </authorList>
    </citation>
    <scope>IDENTIFICATION</scope>
</reference>
<feature type="signal peptide" evidence="10">
    <location>
        <begin position="1"/>
        <end position="33"/>
    </location>
</feature>
<evidence type="ECO:0000256" key="1">
    <source>
        <dbReference type="ARBA" id="ARBA00001198"/>
    </source>
</evidence>
<dbReference type="GO" id="GO:0004298">
    <property type="term" value="F:threonine-type endopeptidase activity"/>
    <property type="evidence" value="ECO:0007669"/>
    <property type="project" value="UniProtKB-KW"/>
</dbReference>
<comment type="function">
    <text evidence="9">The proteasome is a multicatalytic proteinase complex which is characterized by its ability to cleave peptides with Arg, Phe, Tyr, Leu, and Glu adjacent to the leaving group at neutral or slightly basic pH. The proteasome has an ATP-dependent proteolytic activity. This subunit is involved in antigen processing to generate class I binding peptides.</text>
</comment>
<keyword evidence="6" id="KW-0888">Threonine protease</keyword>
<dbReference type="GO" id="GO:0005839">
    <property type="term" value="C:proteasome core complex"/>
    <property type="evidence" value="ECO:0007669"/>
    <property type="project" value="InterPro"/>
</dbReference>
<dbReference type="Gene3D" id="3.60.20.10">
    <property type="entry name" value="Glutamine Phosphoribosylpyrophosphate, subunit 1, domain 1"/>
    <property type="match status" value="1"/>
</dbReference>
<keyword evidence="5" id="KW-0645">Protease</keyword>
<evidence type="ECO:0000256" key="3">
    <source>
        <dbReference type="ARBA" id="ARBA00012039"/>
    </source>
</evidence>
<dbReference type="GeneTree" id="ENSGT00940000165504"/>
<dbReference type="InterPro" id="IPR001353">
    <property type="entry name" value="Proteasome_sua/b"/>
</dbReference>
<keyword evidence="7" id="KW-0378">Hydrolase</keyword>
<sequence length="254" mass="28083">YALENIIHLKQIRHINIMLLISFVLMQDGVVLGADTRATSSEVVADKMCAKIHYIAPNIYCCGAGTAADTKKTTELLSSNLTIFSMNSGRNPRVVMAVNILQDMLYRYRGQIGANLLLGGVDCTGNHLYEVDPYGSVDKVPYIAMGSGDLAALGILEDGFKPDLELEKAKELVRAAIHAGIMSDLGSGNNIDICVITRRGVDYIRPYQDSEYKDNRYKKMKYKYRPGTTPVLTEKVVPLKLEVVQETVQQMDTA</sequence>
<gene>
    <name evidence="12" type="primary">LOC108881904</name>
</gene>
<dbReference type="InterPro" id="IPR024689">
    <property type="entry name" value="Proteasome_bsu_C"/>
</dbReference>
<dbReference type="EC" id="3.4.25.1" evidence="3"/>
<comment type="catalytic activity">
    <reaction evidence="1">
        <text>Cleavage of peptide bonds with very broad specificity.</text>
        <dbReference type="EC" id="3.4.25.1"/>
    </reaction>
</comment>
<reference evidence="12" key="2">
    <citation type="submission" date="2025-08" db="UniProtKB">
        <authorList>
            <consortium name="Ensembl"/>
        </authorList>
    </citation>
    <scope>IDENTIFICATION</scope>
</reference>
<dbReference type="PRINTS" id="PR00141">
    <property type="entry name" value="PROTEASOME"/>
</dbReference>
<dbReference type="Proteomes" id="UP000314980">
    <property type="component" value="Unassembled WGS sequence"/>
</dbReference>
<protein>
    <recommendedName>
        <fullName evidence="3">proteasome endopeptidase complex</fullName>
        <ecNumber evidence="3">3.4.25.1</ecNumber>
    </recommendedName>
</protein>
<dbReference type="PROSITE" id="PS51476">
    <property type="entry name" value="PROTEASOME_BETA_2"/>
    <property type="match status" value="1"/>
</dbReference>
<accession>A0A4W6F361</accession>
<evidence type="ECO:0000256" key="2">
    <source>
        <dbReference type="ARBA" id="ARBA00004123"/>
    </source>
</evidence>
<evidence type="ECO:0000256" key="5">
    <source>
        <dbReference type="ARBA" id="ARBA00022670"/>
    </source>
</evidence>
<keyword evidence="4" id="KW-0963">Cytoplasm</keyword>
<proteinExistence type="predicted"/>
<dbReference type="PANTHER" id="PTHR32194">
    <property type="entry name" value="METALLOPROTEASE TLDD"/>
    <property type="match status" value="1"/>
</dbReference>
<evidence type="ECO:0000256" key="10">
    <source>
        <dbReference type="SAM" id="SignalP"/>
    </source>
</evidence>
<dbReference type="InterPro" id="IPR029055">
    <property type="entry name" value="Ntn_hydrolases_N"/>
</dbReference>
<dbReference type="InterPro" id="IPR023333">
    <property type="entry name" value="Proteasome_suB-type"/>
</dbReference>
<name>A0A4W6F361_LATCA</name>
<evidence type="ECO:0000313" key="12">
    <source>
        <dbReference type="Ensembl" id="ENSLCAP00010044831.1"/>
    </source>
</evidence>
<dbReference type="PANTHER" id="PTHR32194:SF9">
    <property type="entry name" value="PROTEASOME SUBUNIT BETA"/>
    <property type="match status" value="1"/>
</dbReference>
<evidence type="ECO:0000256" key="7">
    <source>
        <dbReference type="ARBA" id="ARBA00022801"/>
    </source>
</evidence>
<reference evidence="13" key="1">
    <citation type="submission" date="2015-09" db="EMBL/GenBank/DDBJ databases">
        <authorList>
            <person name="Sai Rama Sridatta P."/>
        </authorList>
    </citation>
    <scope>NUCLEOTIDE SEQUENCE [LARGE SCALE GENOMIC DNA]</scope>
</reference>
<evidence type="ECO:0000259" key="11">
    <source>
        <dbReference type="Pfam" id="PF12465"/>
    </source>
</evidence>
<feature type="domain" description="Proteasome beta subunit C-terminal" evidence="11">
    <location>
        <begin position="218"/>
        <end position="248"/>
    </location>
</feature>
<keyword evidence="10" id="KW-0732">Signal</keyword>
<dbReference type="InterPro" id="IPR000243">
    <property type="entry name" value="Pept_T1A_subB"/>
</dbReference>
<dbReference type="Ensembl" id="ENSLCAT00010045935.1">
    <property type="protein sequence ID" value="ENSLCAP00010044831.1"/>
    <property type="gene ID" value="ENSLCAG00010020838.1"/>
</dbReference>
<dbReference type="Pfam" id="PF12465">
    <property type="entry name" value="Pr_beta_C"/>
    <property type="match status" value="1"/>
</dbReference>
<dbReference type="SUPFAM" id="SSF56235">
    <property type="entry name" value="N-terminal nucleophile aminohydrolases (Ntn hydrolases)"/>
    <property type="match status" value="1"/>
</dbReference>
<evidence type="ECO:0000256" key="9">
    <source>
        <dbReference type="ARBA" id="ARBA00025456"/>
    </source>
</evidence>
<dbReference type="CDD" id="cd03763">
    <property type="entry name" value="proteasome_beta_type_7"/>
    <property type="match status" value="1"/>
</dbReference>
<dbReference type="GO" id="GO:0005737">
    <property type="term" value="C:cytoplasm"/>
    <property type="evidence" value="ECO:0007669"/>
    <property type="project" value="TreeGrafter"/>
</dbReference>
<evidence type="ECO:0000313" key="13">
    <source>
        <dbReference type="Proteomes" id="UP000314980"/>
    </source>
</evidence>
<comment type="subcellular location">
    <subcellularLocation>
        <location evidence="2">Nucleus</location>
    </subcellularLocation>
</comment>
<keyword evidence="8" id="KW-0647">Proteasome</keyword>